<dbReference type="NCBIfam" id="NF033611">
    <property type="entry name" value="SAVED"/>
    <property type="match status" value="1"/>
</dbReference>
<evidence type="ECO:0000259" key="1">
    <source>
        <dbReference type="Pfam" id="PF18145"/>
    </source>
</evidence>
<dbReference type="RefSeq" id="WP_014786602.1">
    <property type="nucleotide sequence ID" value="NC_018014.1"/>
</dbReference>
<dbReference type="EMBL" id="CP003379">
    <property type="protein sequence ID" value="AFL89339.1"/>
    <property type="molecule type" value="Genomic_DNA"/>
</dbReference>
<evidence type="ECO:0000313" key="3">
    <source>
        <dbReference type="Proteomes" id="UP000006056"/>
    </source>
</evidence>
<dbReference type="HOGENOM" id="CLU_040015_0_0_0"/>
<feature type="domain" description="SMODS-associated and fused to various effectors" evidence="1">
    <location>
        <begin position="303"/>
        <end position="502"/>
    </location>
</feature>
<dbReference type="Pfam" id="PF18145">
    <property type="entry name" value="SAVED"/>
    <property type="match status" value="1"/>
</dbReference>
<dbReference type="OrthoDB" id="268467at2"/>
<protein>
    <recommendedName>
        <fullName evidence="1">SMODS-associated and fused to various effectors domain-containing protein</fullName>
    </recommendedName>
</protein>
<reference evidence="2 3" key="1">
    <citation type="submission" date="2012-06" db="EMBL/GenBank/DDBJ databases">
        <title>Complete genome of Terriglobus roseus DSM 18391.</title>
        <authorList>
            <consortium name="US DOE Joint Genome Institute (JGI-PGF)"/>
            <person name="Lucas S."/>
            <person name="Copeland A."/>
            <person name="Lapidus A."/>
            <person name="Glavina del Rio T."/>
            <person name="Dalin E."/>
            <person name="Tice H."/>
            <person name="Bruce D."/>
            <person name="Goodwin L."/>
            <person name="Pitluck S."/>
            <person name="Peters L."/>
            <person name="Mikhailova N."/>
            <person name="Munk A.C.C."/>
            <person name="Kyrpides N."/>
            <person name="Mavromatis K."/>
            <person name="Ivanova N."/>
            <person name="Brettin T."/>
            <person name="Detter J.C."/>
            <person name="Han C."/>
            <person name="Larimer F."/>
            <person name="Land M."/>
            <person name="Hauser L."/>
            <person name="Markowitz V."/>
            <person name="Cheng J.-F."/>
            <person name="Hugenholtz P."/>
            <person name="Woyke T."/>
            <person name="Wu D."/>
            <person name="Brambilla E."/>
            <person name="Klenk H.-P."/>
            <person name="Eisen J.A."/>
        </authorList>
    </citation>
    <scope>NUCLEOTIDE SEQUENCE [LARGE SCALE GENOMIC DNA]</scope>
    <source>
        <strain evidence="3">DSM 18391 / NRRL B-41598 / KBS 63</strain>
    </source>
</reference>
<keyword evidence="3" id="KW-1185">Reference proteome</keyword>
<dbReference type="STRING" id="926566.Terro_3109"/>
<dbReference type="eggNOG" id="ENOG502Z99I">
    <property type="taxonomic scope" value="Bacteria"/>
</dbReference>
<dbReference type="InterPro" id="IPR040836">
    <property type="entry name" value="SAVED"/>
</dbReference>
<organism evidence="2 3">
    <name type="scientific">Terriglobus roseus (strain DSM 18391 / NRRL B-41598 / KBS 63)</name>
    <dbReference type="NCBI Taxonomy" id="926566"/>
    <lineage>
        <taxon>Bacteria</taxon>
        <taxon>Pseudomonadati</taxon>
        <taxon>Acidobacteriota</taxon>
        <taxon>Terriglobia</taxon>
        <taxon>Terriglobales</taxon>
        <taxon>Acidobacteriaceae</taxon>
        <taxon>Terriglobus</taxon>
    </lineage>
</organism>
<dbReference type="KEGG" id="trs:Terro_3109"/>
<dbReference type="AlphaFoldDB" id="I3ZJC1"/>
<dbReference type="Proteomes" id="UP000006056">
    <property type="component" value="Chromosome"/>
</dbReference>
<accession>I3ZJC1</accession>
<sequence>MTQAVSVRREGDTYQARVFWQNAIQMLDPQSSIQRVGFEFGPKSFDDVWVEHAGGATPIDHEGKPLLRDHIQSKWHVGPGQYGFRDIIDPDFINATSLSFLERARAAQLLHAPDGTGSRFRLITTHRIDCTDALCGLIHGRAHNLRLDKMWEGKTAKSATGELRSVWAKHLGITDKALRVLARTLAFTETTESLDVFRQNLAERMGWHGLKVIPASESAFIYDEIVFRWLAQGRNVFSRADFYAACKHEGLLASIKPAPVVFGVKSFEHATDPLEPRCVKTLNLLPDFYERQIRPESDWTSVIYPKLKHFLLEAAKDHASLRLALDAHITLGVAAGSILNVKSGRTIELEQRTNGRQVWSPTDTELDPSWGVWQAVQETKDPGESDLVLSVGLSTDPWPMVDAYLKRAEMTYIHRLSLTPSTGTGAASVRSGRHAIALADDLVHRVSLLRANGSFTGRVHLFMAVPNGFSFFLGQRISRLGRLTVYEYDFEGLKSNSYEPSLHFPVPAIAQ</sequence>
<name>I3ZJC1_TERRK</name>
<gene>
    <name evidence="2" type="ordered locus">Terro_3109</name>
</gene>
<evidence type="ECO:0000313" key="2">
    <source>
        <dbReference type="EMBL" id="AFL89339.1"/>
    </source>
</evidence>
<dbReference type="PATRIC" id="fig|926566.3.peg.3074"/>
<proteinExistence type="predicted"/>